<dbReference type="Proteomes" id="UP000217895">
    <property type="component" value="Chromosome"/>
</dbReference>
<dbReference type="AlphaFoldDB" id="A0A1Z4JAH5"/>
<protein>
    <submittedName>
        <fullName evidence="1">Uncharacterized protein</fullName>
    </submittedName>
</protein>
<organism evidence="1 2">
    <name type="scientific">Leptolyngbya boryana NIES-2135</name>
    <dbReference type="NCBI Taxonomy" id="1973484"/>
    <lineage>
        <taxon>Bacteria</taxon>
        <taxon>Bacillati</taxon>
        <taxon>Cyanobacteriota</taxon>
        <taxon>Cyanophyceae</taxon>
        <taxon>Leptolyngbyales</taxon>
        <taxon>Leptolyngbyaceae</taxon>
        <taxon>Leptolyngbya group</taxon>
        <taxon>Leptolyngbya</taxon>
    </lineage>
</organism>
<reference evidence="1 2" key="1">
    <citation type="submission" date="2017-06" db="EMBL/GenBank/DDBJ databases">
        <title>Genome sequencing of cyanobaciteial culture collection at National Institute for Environmental Studies (NIES).</title>
        <authorList>
            <person name="Hirose Y."/>
            <person name="Shimura Y."/>
            <person name="Fujisawa T."/>
            <person name="Nakamura Y."/>
            <person name="Kawachi M."/>
        </authorList>
    </citation>
    <scope>NUCLEOTIDE SEQUENCE [LARGE SCALE GENOMIC DNA]</scope>
    <source>
        <strain evidence="1 2">NIES-2135</strain>
    </source>
</reference>
<proteinExistence type="predicted"/>
<dbReference type="EMBL" id="AP018203">
    <property type="protein sequence ID" value="BAY53774.1"/>
    <property type="molecule type" value="Genomic_DNA"/>
</dbReference>
<dbReference type="SUPFAM" id="SSF52980">
    <property type="entry name" value="Restriction endonuclease-like"/>
    <property type="match status" value="1"/>
</dbReference>
<evidence type="ECO:0000313" key="1">
    <source>
        <dbReference type="EMBL" id="BAY53774.1"/>
    </source>
</evidence>
<keyword evidence="2" id="KW-1185">Reference proteome</keyword>
<sequence length="182" mass="21048">MPTALEYERRITCYDWDELLMLWNQIQLGDTPDWERGKAMEYLVLRAFHLEGAEVIYPYSVVIEEEELEQIDGAIYSNGLACLIECKDVAERVNIEPLAKMRNQLLRRPASTIGILFSRNGFTYAAISLAQYIAPQTILLWTGDEIEYALQSRQMQQSLLKKYRFCVQQGIPNYRIQAEEGG</sequence>
<dbReference type="InterPro" id="IPR011335">
    <property type="entry name" value="Restrct_endonuc-II-like"/>
</dbReference>
<name>A0A1Z4JAH5_LEPBY</name>
<accession>A0A1Z4JAH5</accession>
<evidence type="ECO:0000313" key="2">
    <source>
        <dbReference type="Proteomes" id="UP000217895"/>
    </source>
</evidence>
<gene>
    <name evidence="1" type="ORF">NIES2135_05850</name>
</gene>